<gene>
    <name evidence="1" type="ORF">FHR75_004403</name>
</gene>
<proteinExistence type="predicted"/>
<dbReference type="Proteomes" id="UP000533269">
    <property type="component" value="Unassembled WGS sequence"/>
</dbReference>
<dbReference type="EMBL" id="JACHVY010000010">
    <property type="protein sequence ID" value="MBB2903560.1"/>
    <property type="molecule type" value="Genomic_DNA"/>
</dbReference>
<evidence type="ECO:0000313" key="2">
    <source>
        <dbReference type="Proteomes" id="UP000533269"/>
    </source>
</evidence>
<organism evidence="1 2">
    <name type="scientific">Kineococcus radiotolerans</name>
    <dbReference type="NCBI Taxonomy" id="131568"/>
    <lineage>
        <taxon>Bacteria</taxon>
        <taxon>Bacillati</taxon>
        <taxon>Actinomycetota</taxon>
        <taxon>Actinomycetes</taxon>
        <taxon>Kineosporiales</taxon>
        <taxon>Kineosporiaceae</taxon>
        <taxon>Kineococcus</taxon>
    </lineage>
</organism>
<accession>A0A7W4TR44</accession>
<name>A0A7W4TR44_KINRA</name>
<dbReference type="AlphaFoldDB" id="A0A7W4TR44"/>
<protein>
    <submittedName>
        <fullName evidence="1">Uncharacterized protein</fullName>
    </submittedName>
</protein>
<sequence length="223" mass="23764">MSRTSAPELLVLHAVRTLGYADTARITTLLTSRAVDLRTIGCPTSNPGAPGGGADVVGAQVREHLLDAEACGWVTCTRYAGDEGWSLTEAGKLHGEQLLAAELQATGTRPLVEAVHIDFLAWNAVVAEACTTWQLSEMGIGDHTADLPATLHTLQTAANALAGLERRLRAGLTRFTGYHSRFSAAVDAAAAAPAWISGTDRDSCHRVWFELHEDLIATLGLRR</sequence>
<dbReference type="RefSeq" id="WP_183393159.1">
    <property type="nucleotide sequence ID" value="NZ_JACHVY010000010.1"/>
</dbReference>
<evidence type="ECO:0000313" key="1">
    <source>
        <dbReference type="EMBL" id="MBB2903560.1"/>
    </source>
</evidence>
<comment type="caution">
    <text evidence="1">The sequence shown here is derived from an EMBL/GenBank/DDBJ whole genome shotgun (WGS) entry which is preliminary data.</text>
</comment>
<reference evidence="1 2" key="1">
    <citation type="submission" date="2020-08" db="EMBL/GenBank/DDBJ databases">
        <title>The Agave Microbiome: Exploring the role of microbial communities in plant adaptations to desert environments.</title>
        <authorList>
            <person name="Partida-Martinez L.P."/>
        </authorList>
    </citation>
    <scope>NUCLEOTIDE SEQUENCE [LARGE SCALE GENOMIC DNA]</scope>
    <source>
        <strain evidence="1 2">AS2.23</strain>
    </source>
</reference>
<reference evidence="1 2" key="2">
    <citation type="submission" date="2020-08" db="EMBL/GenBank/DDBJ databases">
        <authorList>
            <person name="Partida-Martinez L."/>
            <person name="Huntemann M."/>
            <person name="Clum A."/>
            <person name="Wang J."/>
            <person name="Palaniappan K."/>
            <person name="Ritter S."/>
            <person name="Chen I.-M."/>
            <person name="Stamatis D."/>
            <person name="Reddy T."/>
            <person name="O'Malley R."/>
            <person name="Daum C."/>
            <person name="Shapiro N."/>
            <person name="Ivanova N."/>
            <person name="Kyrpides N."/>
            <person name="Woyke T."/>
        </authorList>
    </citation>
    <scope>NUCLEOTIDE SEQUENCE [LARGE SCALE GENOMIC DNA]</scope>
    <source>
        <strain evidence="1 2">AS2.23</strain>
    </source>
</reference>